<evidence type="ECO:0000256" key="4">
    <source>
        <dbReference type="ARBA" id="ARBA00023136"/>
    </source>
</evidence>
<sequence length="279" mass="31529">MFCAASQAVADTSTVEQDGEIYAPVNQWQFSVALGGGVITNPLHGGKNIPLIVLPYIHYYGENFFIENNVLGYSSYQSDTLVISAISQLNKENLYFRDWQPEHLFTPFSGADHWIGPSTEETKRISKNDISKRKWAIDGGLQINWFVSPQSEIKFKLLHDLNNVYKGLNSSLSFHHNVSFDSTPKLRARVGVGIDWQSQNLSQYYYGLNEKDAISHSQLYRAHSGFNPFVSISANYELAKRWQLQGTIKHQWLGSHIAKSPLMQDDQVSSAFIGVVYAF</sequence>
<reference evidence="6" key="2">
    <citation type="submission" date="2020-09" db="EMBL/GenBank/DDBJ databases">
        <authorList>
            <person name="Sun Q."/>
            <person name="Kim S."/>
        </authorList>
    </citation>
    <scope>NUCLEOTIDE SEQUENCE</scope>
    <source>
        <strain evidence="6">KCTC 42731</strain>
    </source>
</reference>
<dbReference type="PANTHER" id="PTHR38776">
    <property type="entry name" value="MLTA-INTERACTING PROTEIN-RELATED"/>
    <property type="match status" value="1"/>
</dbReference>
<dbReference type="Proteomes" id="UP000623842">
    <property type="component" value="Unassembled WGS sequence"/>
</dbReference>
<organism evidence="6 7">
    <name type="scientific">Thalassotalea marina</name>
    <dbReference type="NCBI Taxonomy" id="1673741"/>
    <lineage>
        <taxon>Bacteria</taxon>
        <taxon>Pseudomonadati</taxon>
        <taxon>Pseudomonadota</taxon>
        <taxon>Gammaproteobacteria</taxon>
        <taxon>Alteromonadales</taxon>
        <taxon>Colwelliaceae</taxon>
        <taxon>Thalassotalea</taxon>
    </lineage>
</organism>
<gene>
    <name evidence="6" type="ORF">GCM10017161_06300</name>
</gene>
<comment type="subcellular location">
    <subcellularLocation>
        <location evidence="1">Cell outer membrane</location>
    </subcellularLocation>
</comment>
<dbReference type="PANTHER" id="PTHR38776:SF1">
    <property type="entry name" value="MLTA-INTERACTING PROTEIN-RELATED"/>
    <property type="match status" value="1"/>
</dbReference>
<evidence type="ECO:0008006" key="8">
    <source>
        <dbReference type="Google" id="ProtNLM"/>
    </source>
</evidence>
<evidence type="ECO:0000256" key="3">
    <source>
        <dbReference type="ARBA" id="ARBA00022729"/>
    </source>
</evidence>
<evidence type="ECO:0000256" key="2">
    <source>
        <dbReference type="ARBA" id="ARBA00005722"/>
    </source>
</evidence>
<evidence type="ECO:0000256" key="5">
    <source>
        <dbReference type="ARBA" id="ARBA00023237"/>
    </source>
</evidence>
<keyword evidence="7" id="KW-1185">Reference proteome</keyword>
<evidence type="ECO:0000313" key="6">
    <source>
        <dbReference type="EMBL" id="GHF81597.1"/>
    </source>
</evidence>
<reference evidence="6" key="1">
    <citation type="journal article" date="2014" name="Int. J. Syst. Evol. Microbiol.">
        <title>Complete genome sequence of Corynebacterium casei LMG S-19264T (=DSM 44701T), isolated from a smear-ripened cheese.</title>
        <authorList>
            <consortium name="US DOE Joint Genome Institute (JGI-PGF)"/>
            <person name="Walter F."/>
            <person name="Albersmeier A."/>
            <person name="Kalinowski J."/>
            <person name="Ruckert C."/>
        </authorList>
    </citation>
    <scope>NUCLEOTIDE SEQUENCE</scope>
    <source>
        <strain evidence="6">KCTC 42731</strain>
    </source>
</reference>
<dbReference type="InterPro" id="IPR010583">
    <property type="entry name" value="MipA"/>
</dbReference>
<comment type="similarity">
    <text evidence="2">Belongs to the MipA/OmpV family.</text>
</comment>
<comment type="caution">
    <text evidence="6">The sequence shown here is derived from an EMBL/GenBank/DDBJ whole genome shotgun (WGS) entry which is preliminary data.</text>
</comment>
<evidence type="ECO:0000256" key="1">
    <source>
        <dbReference type="ARBA" id="ARBA00004442"/>
    </source>
</evidence>
<accession>A0A919EI76</accession>
<dbReference type="AlphaFoldDB" id="A0A919EI76"/>
<keyword evidence="4" id="KW-0472">Membrane</keyword>
<dbReference type="GO" id="GO:0009279">
    <property type="term" value="C:cell outer membrane"/>
    <property type="evidence" value="ECO:0007669"/>
    <property type="project" value="UniProtKB-SubCell"/>
</dbReference>
<keyword evidence="5" id="KW-0998">Cell outer membrane</keyword>
<dbReference type="EMBL" id="BNCK01000001">
    <property type="protein sequence ID" value="GHF81597.1"/>
    <property type="molecule type" value="Genomic_DNA"/>
</dbReference>
<evidence type="ECO:0000313" key="7">
    <source>
        <dbReference type="Proteomes" id="UP000623842"/>
    </source>
</evidence>
<dbReference type="Pfam" id="PF06629">
    <property type="entry name" value="MipA"/>
    <property type="match status" value="1"/>
</dbReference>
<name>A0A919EI76_9GAMM</name>
<proteinExistence type="inferred from homology"/>
<protein>
    <recommendedName>
        <fullName evidence="8">MipA/OmpV family protein</fullName>
    </recommendedName>
</protein>
<keyword evidence="3" id="KW-0732">Signal</keyword>
<dbReference type="GO" id="GO:0009252">
    <property type="term" value="P:peptidoglycan biosynthetic process"/>
    <property type="evidence" value="ECO:0007669"/>
    <property type="project" value="TreeGrafter"/>
</dbReference>